<dbReference type="InterPro" id="IPR033389">
    <property type="entry name" value="AUX/IAA_dom"/>
</dbReference>
<proteinExistence type="inferred from homology"/>
<evidence type="ECO:0000313" key="5">
    <source>
        <dbReference type="Proteomes" id="UP000243975"/>
    </source>
</evidence>
<comment type="similarity">
    <text evidence="1">Belongs to the Aux/IAA family.</text>
</comment>
<dbReference type="Gramene" id="KVH92952">
    <property type="protein sequence ID" value="KVH92952"/>
    <property type="gene ID" value="Ccrd_004984"/>
</dbReference>
<comment type="subunit">
    <text evidence="1">Homodimers and heterodimers.</text>
</comment>
<dbReference type="Proteomes" id="UP000243975">
    <property type="component" value="Unassembled WGS sequence"/>
</dbReference>
<name>A0A124SC79_CYNCS</name>
<dbReference type="STRING" id="59895.A0A124SC79"/>
<organism evidence="4 5">
    <name type="scientific">Cynara cardunculus var. scolymus</name>
    <name type="common">Globe artichoke</name>
    <name type="synonym">Cynara scolymus</name>
    <dbReference type="NCBI Taxonomy" id="59895"/>
    <lineage>
        <taxon>Eukaryota</taxon>
        <taxon>Viridiplantae</taxon>
        <taxon>Streptophyta</taxon>
        <taxon>Embryophyta</taxon>
        <taxon>Tracheophyta</taxon>
        <taxon>Spermatophyta</taxon>
        <taxon>Magnoliopsida</taxon>
        <taxon>eudicotyledons</taxon>
        <taxon>Gunneridae</taxon>
        <taxon>Pentapetalae</taxon>
        <taxon>asterids</taxon>
        <taxon>campanulids</taxon>
        <taxon>Asterales</taxon>
        <taxon>Asteraceae</taxon>
        <taxon>Carduoideae</taxon>
        <taxon>Cardueae</taxon>
        <taxon>Carduinae</taxon>
        <taxon>Cynara</taxon>
    </lineage>
</organism>
<evidence type="ECO:0000256" key="2">
    <source>
        <dbReference type="SAM" id="MobiDB-lite"/>
    </source>
</evidence>
<dbReference type="GO" id="GO:0009734">
    <property type="term" value="P:auxin-activated signaling pathway"/>
    <property type="evidence" value="ECO:0007669"/>
    <property type="project" value="UniProtKB-UniRule"/>
</dbReference>
<dbReference type="AlphaFoldDB" id="A0A124SC79"/>
<dbReference type="InterPro" id="IPR003311">
    <property type="entry name" value="AUX_IAA"/>
</dbReference>
<reference evidence="4 5" key="1">
    <citation type="journal article" date="2016" name="Sci. Rep.">
        <title>The genome sequence of the outbreeding globe artichoke constructed de novo incorporating a phase-aware low-pass sequencing strategy of F1 progeny.</title>
        <authorList>
            <person name="Scaglione D."/>
            <person name="Reyes-Chin-Wo S."/>
            <person name="Acquadro A."/>
            <person name="Froenicke L."/>
            <person name="Portis E."/>
            <person name="Beitel C."/>
            <person name="Tirone M."/>
            <person name="Mauro R."/>
            <person name="Lo Monaco A."/>
            <person name="Mauromicale G."/>
            <person name="Faccioli P."/>
            <person name="Cattivelli L."/>
            <person name="Rieseberg L."/>
            <person name="Michelmore R."/>
            <person name="Lanteri S."/>
        </authorList>
    </citation>
    <scope>NUCLEOTIDE SEQUENCE [LARGE SCALE GENOMIC DNA]</scope>
    <source>
        <strain evidence="4">2C</strain>
    </source>
</reference>
<feature type="region of interest" description="Disordered" evidence="2">
    <location>
        <begin position="12"/>
        <end position="33"/>
    </location>
</feature>
<comment type="subcellular location">
    <subcellularLocation>
        <location evidence="1">Nucleus</location>
    </subcellularLocation>
</comment>
<sequence length="212" mass="22534">MSVPLEHDYIGLSEASSMGKASESSNFSSESDKNNVLNLKATELRLGLPGLGQYLEENPSKNSPTKNVVSRAKRGFSDVNFDGSAKWDFNGGPEGDLGKGSSSSSSSNTTSVLFKINAGLESKQTQQSIPIPVEEKKKASVTSENGRAPPASKAQVVGWPPIRSFRKNTMASNLSKNEDVAKGNSGCGVCLYVKVNVLLMGYEGRKGLVKVT</sequence>
<comment type="caution">
    <text evidence="4">The sequence shown here is derived from an EMBL/GenBank/DDBJ whole genome shotgun (WGS) entry which is preliminary data.</text>
</comment>
<dbReference type="Pfam" id="PF02309">
    <property type="entry name" value="AUX_IAA"/>
    <property type="match status" value="1"/>
</dbReference>
<comment type="function">
    <text evidence="1">Aux/IAA proteins are short-lived transcriptional factors that function as repressors of early auxin response genes at low auxin concentrations.</text>
</comment>
<feature type="region of interest" description="Disordered" evidence="2">
    <location>
        <begin position="83"/>
        <end position="108"/>
    </location>
</feature>
<keyword evidence="1" id="KW-0539">Nucleus</keyword>
<evidence type="ECO:0000313" key="4">
    <source>
        <dbReference type="EMBL" id="KVH92952.1"/>
    </source>
</evidence>
<dbReference type="EMBL" id="LEKV01004800">
    <property type="protein sequence ID" value="KVH92952.1"/>
    <property type="molecule type" value="Genomic_DNA"/>
</dbReference>
<keyword evidence="1" id="KW-0678">Repressor</keyword>
<gene>
    <name evidence="4" type="ORF">Ccrd_004984</name>
</gene>
<keyword evidence="5" id="KW-1185">Reference proteome</keyword>
<keyword evidence="1" id="KW-0927">Auxin signaling pathway</keyword>
<keyword evidence="1" id="KW-0804">Transcription</keyword>
<protein>
    <recommendedName>
        <fullName evidence="1">Auxin-responsive protein</fullName>
    </recommendedName>
</protein>
<evidence type="ECO:0000256" key="1">
    <source>
        <dbReference type="RuleBase" id="RU004549"/>
    </source>
</evidence>
<dbReference type="PANTHER" id="PTHR31734">
    <property type="entry name" value="AUXIN-RESPONSIVE PROTEIN IAA17"/>
    <property type="match status" value="1"/>
</dbReference>
<dbReference type="GO" id="GO:0006355">
    <property type="term" value="P:regulation of DNA-templated transcription"/>
    <property type="evidence" value="ECO:0007669"/>
    <property type="project" value="InterPro"/>
</dbReference>
<dbReference type="PANTHER" id="PTHR31734:SF257">
    <property type="entry name" value="AUXIN-RESPONSIVE PROTEIN"/>
    <property type="match status" value="1"/>
</dbReference>
<keyword evidence="1" id="KW-0805">Transcription regulation</keyword>
<dbReference type="GO" id="GO:0005634">
    <property type="term" value="C:nucleus"/>
    <property type="evidence" value="ECO:0007669"/>
    <property type="project" value="UniProtKB-SubCell"/>
</dbReference>
<evidence type="ECO:0000259" key="3">
    <source>
        <dbReference type="Pfam" id="PF02309"/>
    </source>
</evidence>
<accession>A0A124SC79</accession>
<feature type="domain" description="AUX/IAA" evidence="3">
    <location>
        <begin position="41"/>
        <end position="197"/>
    </location>
</feature>